<sequence length="289" mass="34718">MAGLQELLDGVQHSFLNNYNNVKEFYINTKENIELNFLNYSTIVIVTFNNWYNIIYKTKYGKKTIDHTSYFFKYIYSSIINKKIEPLSTNWIASYVLSKSLESCILSKNAENTNYFDNNKHFDNEYSLLESYEFFENPYREQNDKLICETNYSEICYAVQHFVNIRKIYCEGLVKMKLDDDYVFRVLKNKKEFTEFKLPIIPSKARFLSIEYTHPIMKKEIVINLDKNIYFKGNEILSISFVKLYLEFQCELYHFDEDYILKIMDNNLNNFELGFDKYIVLTEDGYFIR</sequence>
<evidence type="ECO:0000313" key="1">
    <source>
        <dbReference type="EMBL" id="QHU06274.1"/>
    </source>
</evidence>
<dbReference type="EMBL" id="MN740431">
    <property type="protein sequence ID" value="QHU06274.1"/>
    <property type="molecule type" value="Genomic_DNA"/>
</dbReference>
<accession>A0A6C0JRE9</accession>
<proteinExistence type="predicted"/>
<organism evidence="1">
    <name type="scientific">viral metagenome</name>
    <dbReference type="NCBI Taxonomy" id="1070528"/>
    <lineage>
        <taxon>unclassified sequences</taxon>
        <taxon>metagenomes</taxon>
        <taxon>organismal metagenomes</taxon>
    </lineage>
</organism>
<protein>
    <submittedName>
        <fullName evidence="1">Uncharacterized protein</fullName>
    </submittedName>
</protein>
<dbReference type="AlphaFoldDB" id="A0A6C0JRE9"/>
<name>A0A6C0JRE9_9ZZZZ</name>
<reference evidence="1" key="1">
    <citation type="journal article" date="2020" name="Nature">
        <title>Giant virus diversity and host interactions through global metagenomics.</title>
        <authorList>
            <person name="Schulz F."/>
            <person name="Roux S."/>
            <person name="Paez-Espino D."/>
            <person name="Jungbluth S."/>
            <person name="Walsh D.A."/>
            <person name="Denef V.J."/>
            <person name="McMahon K.D."/>
            <person name="Konstantinidis K.T."/>
            <person name="Eloe-Fadrosh E.A."/>
            <person name="Kyrpides N.C."/>
            <person name="Woyke T."/>
        </authorList>
    </citation>
    <scope>NUCLEOTIDE SEQUENCE</scope>
    <source>
        <strain evidence="1">GVMAG-M-3300027747-57</strain>
    </source>
</reference>